<comment type="pathway">
    <text evidence="1 13">Isoprenoid biosynthesis; isopentenyl diphosphate biosynthesis via mevalonate pathway; isopentenyl diphosphate from (R)-mevalonate: step 2/3.</text>
</comment>
<dbReference type="FunFam" id="3.30.230.10:FF:000101">
    <property type="entry name" value="Phosphomevalonate kinase"/>
    <property type="match status" value="1"/>
</dbReference>
<evidence type="ECO:0000256" key="11">
    <source>
        <dbReference type="ARBA" id="ARBA00023221"/>
    </source>
</evidence>
<dbReference type="InterPro" id="IPR035102">
    <property type="entry name" value="Phosphomevalonate_kinase"/>
</dbReference>
<feature type="transmembrane region" description="Helical" evidence="14">
    <location>
        <begin position="154"/>
        <end position="177"/>
    </location>
</feature>
<evidence type="ECO:0000256" key="9">
    <source>
        <dbReference type="ARBA" id="ARBA00022955"/>
    </source>
</evidence>
<evidence type="ECO:0000256" key="10">
    <source>
        <dbReference type="ARBA" id="ARBA00023098"/>
    </source>
</evidence>
<gene>
    <name evidence="16" type="primary">NCAS0C01000</name>
    <name evidence="16" type="ordered locus">NCAS_0C01000</name>
</gene>
<dbReference type="AlphaFoldDB" id="G0VC81"/>
<comment type="similarity">
    <text evidence="2 13">Belongs to the GHMP kinase family. Mevalonate kinase subfamily.</text>
</comment>
<keyword evidence="14" id="KW-0812">Transmembrane</keyword>
<keyword evidence="8" id="KW-0067">ATP-binding</keyword>
<dbReference type="NCBIfam" id="TIGR01219">
    <property type="entry name" value="Pmev_kin_ERG8"/>
    <property type="match status" value="1"/>
</dbReference>
<dbReference type="RefSeq" id="XP_003675457.1">
    <property type="nucleotide sequence ID" value="XM_003675409.1"/>
</dbReference>
<organism evidence="16 17">
    <name type="scientific">Naumovozyma castellii</name>
    <name type="common">Yeast</name>
    <name type="synonym">Saccharomyces castellii</name>
    <dbReference type="NCBI Taxonomy" id="27288"/>
    <lineage>
        <taxon>Eukaryota</taxon>
        <taxon>Fungi</taxon>
        <taxon>Dikarya</taxon>
        <taxon>Ascomycota</taxon>
        <taxon>Saccharomycotina</taxon>
        <taxon>Saccharomycetes</taxon>
        <taxon>Saccharomycetales</taxon>
        <taxon>Saccharomycetaceae</taxon>
        <taxon>Naumovozyma</taxon>
    </lineage>
</organism>
<dbReference type="InterPro" id="IPR020568">
    <property type="entry name" value="Ribosomal_Su5_D2-typ_SF"/>
</dbReference>
<accession>G0VC81</accession>
<dbReference type="GO" id="GO:0010142">
    <property type="term" value="P:farnesyl diphosphate biosynthetic process, mevalonate pathway"/>
    <property type="evidence" value="ECO:0007669"/>
    <property type="project" value="EnsemblFungi"/>
</dbReference>
<dbReference type="EMBL" id="HE576754">
    <property type="protein sequence ID" value="CCC69090.1"/>
    <property type="molecule type" value="Genomic_DNA"/>
</dbReference>
<dbReference type="OrthoDB" id="10262935at2759"/>
<dbReference type="GO" id="GO:0019287">
    <property type="term" value="P:isopentenyl diphosphate biosynthetic process, mevalonate pathway"/>
    <property type="evidence" value="ECO:0007669"/>
    <property type="project" value="UniProtKB-UniRule"/>
</dbReference>
<evidence type="ECO:0000256" key="5">
    <source>
        <dbReference type="ARBA" id="ARBA00022679"/>
    </source>
</evidence>
<dbReference type="PANTHER" id="PTHR31814:SF2">
    <property type="entry name" value="PHOSPHOMEVALONATE KINASE"/>
    <property type="match status" value="1"/>
</dbReference>
<dbReference type="OMA" id="LVIHRTM"/>
<evidence type="ECO:0000256" key="8">
    <source>
        <dbReference type="ARBA" id="ARBA00022840"/>
    </source>
</evidence>
<comment type="catalytic activity">
    <reaction evidence="12">
        <text>(R)-5-phosphomevalonate + ATP = (R)-5-diphosphomevalonate + ADP</text>
        <dbReference type="Rhea" id="RHEA:16341"/>
        <dbReference type="ChEBI" id="CHEBI:30616"/>
        <dbReference type="ChEBI" id="CHEBI:57557"/>
        <dbReference type="ChEBI" id="CHEBI:58146"/>
        <dbReference type="ChEBI" id="CHEBI:456216"/>
        <dbReference type="EC" id="2.7.4.2"/>
    </reaction>
    <physiologicalReaction direction="left-to-right" evidence="12">
        <dbReference type="Rhea" id="RHEA:16342"/>
    </physiologicalReaction>
</comment>
<dbReference type="UniPathway" id="UPA00057">
    <property type="reaction ID" value="UER00099"/>
</dbReference>
<dbReference type="GO" id="GO:0005524">
    <property type="term" value="F:ATP binding"/>
    <property type="evidence" value="ECO:0007669"/>
    <property type="project" value="UniProtKB-UniRule"/>
</dbReference>
<keyword evidence="11 13" id="KW-0753">Steroid metabolism</keyword>
<keyword evidence="10 13" id="KW-0443">Lipid metabolism</keyword>
<evidence type="ECO:0000256" key="14">
    <source>
        <dbReference type="SAM" id="Phobius"/>
    </source>
</evidence>
<feature type="domain" description="GHMP kinase N-terminal" evidence="15">
    <location>
        <begin position="152"/>
        <end position="215"/>
    </location>
</feature>
<dbReference type="InterPro" id="IPR006204">
    <property type="entry name" value="GHMP_kinase_N_dom"/>
</dbReference>
<dbReference type="eggNOG" id="KOG4519">
    <property type="taxonomic scope" value="Eukaryota"/>
</dbReference>
<dbReference type="EC" id="2.7.4.2" evidence="3 13"/>
<dbReference type="GO" id="GO:0031388">
    <property type="term" value="P:organic acid phosphorylation"/>
    <property type="evidence" value="ECO:0007669"/>
    <property type="project" value="EnsemblFungi"/>
</dbReference>
<keyword evidence="14" id="KW-0472">Membrane</keyword>
<dbReference type="PIRSF" id="PIRSF017288">
    <property type="entry name" value="PMK_GHMP_euk"/>
    <property type="match status" value="1"/>
</dbReference>
<keyword evidence="7 13" id="KW-0418">Kinase</keyword>
<name>G0VC81_NAUCA</name>
<dbReference type="PANTHER" id="PTHR31814">
    <property type="match status" value="1"/>
</dbReference>
<dbReference type="STRING" id="1064592.G0VC81"/>
<sequence length="449" mass="50042">MESKKTNKRAFSAPGKALLAGGYLVLDPKYKAYVVALSARMHAVIQSHEIPGTKNPRVTVTSPQFNNDQWVYVFDKNSCEIKKADNTSRNPFIGAVLDNIFAYFEGTNEFSSDVDIKIFSDPEYHSSEGSIAKSNGRRTFNFYKRSINEISKTGLGSSAGLVTVLTAALFSLFNSYLDVSNKQMLQTIHNISQISHCQAQGKVGSGFDVAAATFGSIIYQRFEPKLILDLPKDTFSMEYRNALRRLVNETDWNFAADNIKLPSGLRLYMGDVRGGSETVKLVGKVNAWYDSNLPRSLNIFERINDGNMSFVYALNELNKLSQKDPNRYETLQKNIKDGSMEQEPILFKMKNAIKQIRENFVIITKESGADVYPEAQTRLLDACEALPGVLMACIPGAGGYDAISLLTTSDTDLNILTKGHAEFENVTWLNLKQANLGLEEENSTDYENL</sequence>
<protein>
    <recommendedName>
        <fullName evidence="3 13">Phosphomevalonate kinase</fullName>
        <ecNumber evidence="3 13">2.7.4.2</ecNumber>
    </recommendedName>
</protein>
<evidence type="ECO:0000256" key="4">
    <source>
        <dbReference type="ARBA" id="ARBA00022516"/>
    </source>
</evidence>
<proteinExistence type="inferred from homology"/>
<dbReference type="GO" id="GO:0005777">
    <property type="term" value="C:peroxisome"/>
    <property type="evidence" value="ECO:0007669"/>
    <property type="project" value="TreeGrafter"/>
</dbReference>
<dbReference type="InterPro" id="IPR014721">
    <property type="entry name" value="Ribsml_uS5_D2-typ_fold_subgr"/>
</dbReference>
<dbReference type="Gene3D" id="3.30.230.10">
    <property type="match status" value="1"/>
</dbReference>
<evidence type="ECO:0000256" key="12">
    <source>
        <dbReference type="ARBA" id="ARBA00029326"/>
    </source>
</evidence>
<evidence type="ECO:0000256" key="2">
    <source>
        <dbReference type="ARBA" id="ARBA00006495"/>
    </source>
</evidence>
<evidence type="ECO:0000256" key="13">
    <source>
        <dbReference type="PIRNR" id="PIRNR017288"/>
    </source>
</evidence>
<keyword evidence="4 13" id="KW-0444">Lipid biosynthesis</keyword>
<dbReference type="InParanoid" id="G0VC81"/>
<evidence type="ECO:0000313" key="16">
    <source>
        <dbReference type="EMBL" id="CCC69090.1"/>
    </source>
</evidence>
<dbReference type="KEGG" id="ncs:NCAS_0C01000"/>
<evidence type="ECO:0000256" key="3">
    <source>
        <dbReference type="ARBA" id="ARBA00012958"/>
    </source>
</evidence>
<dbReference type="HOGENOM" id="CLU_022059_1_0_1"/>
<dbReference type="SUPFAM" id="SSF54211">
    <property type="entry name" value="Ribosomal protein S5 domain 2-like"/>
    <property type="match status" value="1"/>
</dbReference>
<keyword evidence="14" id="KW-1133">Transmembrane helix</keyword>
<evidence type="ECO:0000256" key="7">
    <source>
        <dbReference type="ARBA" id="ARBA00022777"/>
    </source>
</evidence>
<keyword evidence="17" id="KW-1185">Reference proteome</keyword>
<evidence type="ECO:0000259" key="15">
    <source>
        <dbReference type="Pfam" id="PF00288"/>
    </source>
</evidence>
<reference evidence="16 17" key="1">
    <citation type="journal article" date="2011" name="Proc. Natl. Acad. Sci. U.S.A.">
        <title>Evolutionary erosion of yeast sex chromosomes by mating-type switching accidents.</title>
        <authorList>
            <person name="Gordon J.L."/>
            <person name="Armisen D."/>
            <person name="Proux-Wera E."/>
            <person name="Oheigeartaigh S.S."/>
            <person name="Byrne K.P."/>
            <person name="Wolfe K.H."/>
        </authorList>
    </citation>
    <scope>NUCLEOTIDE SEQUENCE [LARGE SCALE GENOMIC DNA]</scope>
    <source>
        <strain evidence="17">ATCC 76901 / BCRC 22586 / CBS 4309 / NBRC 1992 / NRRL Y-12630</strain>
    </source>
</reference>
<dbReference type="FunCoup" id="G0VC81">
    <property type="interactions" value="142"/>
</dbReference>
<keyword evidence="9 13" id="KW-0752">Steroid biosynthesis</keyword>
<dbReference type="GeneID" id="96902674"/>
<evidence type="ECO:0000256" key="1">
    <source>
        <dbReference type="ARBA" id="ARBA00005017"/>
    </source>
</evidence>
<dbReference type="Pfam" id="PF00288">
    <property type="entry name" value="GHMP_kinases_N"/>
    <property type="match status" value="1"/>
</dbReference>
<dbReference type="Proteomes" id="UP000001640">
    <property type="component" value="Chromosome 3"/>
</dbReference>
<keyword evidence="6" id="KW-0547">Nucleotide-binding</keyword>
<dbReference type="GO" id="GO:0006696">
    <property type="term" value="P:ergosterol biosynthetic process"/>
    <property type="evidence" value="ECO:0007669"/>
    <property type="project" value="EnsemblFungi"/>
</dbReference>
<dbReference type="InterPro" id="IPR016005">
    <property type="entry name" value="Erg8"/>
</dbReference>
<keyword evidence="5 13" id="KW-0808">Transferase</keyword>
<dbReference type="GO" id="GO:0004631">
    <property type="term" value="F:phosphomevalonate kinase activity"/>
    <property type="evidence" value="ECO:0007669"/>
    <property type="project" value="UniProtKB-UniRule"/>
</dbReference>
<reference key="2">
    <citation type="submission" date="2011-08" db="EMBL/GenBank/DDBJ databases">
        <title>Genome sequence of Naumovozyma castellii.</title>
        <authorList>
            <person name="Gordon J.L."/>
            <person name="Armisen D."/>
            <person name="Proux-Wera E."/>
            <person name="OhEigeartaigh S.S."/>
            <person name="Byrne K.P."/>
            <person name="Wolfe K.H."/>
        </authorList>
    </citation>
    <scope>NUCLEOTIDE SEQUENCE</scope>
    <source>
        <strain>Type strain:CBS 4309</strain>
    </source>
</reference>
<evidence type="ECO:0000313" key="17">
    <source>
        <dbReference type="Proteomes" id="UP000001640"/>
    </source>
</evidence>
<evidence type="ECO:0000256" key="6">
    <source>
        <dbReference type="ARBA" id="ARBA00022741"/>
    </source>
</evidence>